<gene>
    <name evidence="1" type="ORF">IDH45_07795</name>
</gene>
<comment type="caution">
    <text evidence="1">The sequence shown here is derived from an EMBL/GenBank/DDBJ whole genome shotgun (WGS) entry which is preliminary data.</text>
</comment>
<evidence type="ECO:0000313" key="1">
    <source>
        <dbReference type="EMBL" id="MBD2861883.1"/>
    </source>
</evidence>
<sequence length="58" mass="6328">MNKKKWISFSAIAIVAVVVAVYGQKDRISVVEAKPYVPQPLIVLTGDGIVYNDAPDCH</sequence>
<dbReference type="Proteomes" id="UP000639396">
    <property type="component" value="Unassembled WGS sequence"/>
</dbReference>
<organism evidence="1 2">
    <name type="scientific">Paenibacillus oceani</name>
    <dbReference type="NCBI Taxonomy" id="2772510"/>
    <lineage>
        <taxon>Bacteria</taxon>
        <taxon>Bacillati</taxon>
        <taxon>Bacillota</taxon>
        <taxon>Bacilli</taxon>
        <taxon>Bacillales</taxon>
        <taxon>Paenibacillaceae</taxon>
        <taxon>Paenibacillus</taxon>
    </lineage>
</organism>
<dbReference type="RefSeq" id="WP_190926267.1">
    <property type="nucleotide sequence ID" value="NZ_JACXJA010000007.1"/>
</dbReference>
<protein>
    <submittedName>
        <fullName evidence="1">Uncharacterized protein</fullName>
    </submittedName>
</protein>
<reference evidence="1" key="1">
    <citation type="submission" date="2020-09" db="EMBL/GenBank/DDBJ databases">
        <title>A novel bacterium of genus Paenibacillus, isolated from South China Sea.</title>
        <authorList>
            <person name="Huang H."/>
            <person name="Mo K."/>
            <person name="Hu Y."/>
        </authorList>
    </citation>
    <scope>NUCLEOTIDE SEQUENCE</scope>
    <source>
        <strain evidence="1">IB182363</strain>
    </source>
</reference>
<accession>A0A927C5S6</accession>
<proteinExistence type="predicted"/>
<dbReference type="EMBL" id="JACXJA010000007">
    <property type="protein sequence ID" value="MBD2861883.1"/>
    <property type="molecule type" value="Genomic_DNA"/>
</dbReference>
<dbReference type="AlphaFoldDB" id="A0A927C5S6"/>
<keyword evidence="2" id="KW-1185">Reference proteome</keyword>
<evidence type="ECO:0000313" key="2">
    <source>
        <dbReference type="Proteomes" id="UP000639396"/>
    </source>
</evidence>
<name>A0A927C5S6_9BACL</name>